<evidence type="ECO:0000313" key="2">
    <source>
        <dbReference type="Proteomes" id="UP001499967"/>
    </source>
</evidence>
<comment type="caution">
    <text evidence="1">The sequence shown here is derived from an EMBL/GenBank/DDBJ whole genome shotgun (WGS) entry which is preliminary data.</text>
</comment>
<reference evidence="2" key="1">
    <citation type="journal article" date="2019" name="Int. J. Syst. Evol. Microbiol.">
        <title>The Global Catalogue of Microorganisms (GCM) 10K type strain sequencing project: providing services to taxonomists for standard genome sequencing and annotation.</title>
        <authorList>
            <consortium name="The Broad Institute Genomics Platform"/>
            <consortium name="The Broad Institute Genome Sequencing Center for Infectious Disease"/>
            <person name="Wu L."/>
            <person name="Ma J."/>
        </authorList>
    </citation>
    <scope>NUCLEOTIDE SEQUENCE [LARGE SCALE GENOMIC DNA]</scope>
    <source>
        <strain evidence="2">JCM 11117</strain>
    </source>
</reference>
<dbReference type="Gene3D" id="1.25.40.10">
    <property type="entry name" value="Tetratricopeptide repeat domain"/>
    <property type="match status" value="1"/>
</dbReference>
<dbReference type="Proteomes" id="UP001499967">
    <property type="component" value="Unassembled WGS sequence"/>
</dbReference>
<accession>A0ABP3ZD81</accession>
<name>A0ABP3ZD81_9PSEU</name>
<dbReference type="RefSeq" id="WP_343937859.1">
    <property type="nucleotide sequence ID" value="NZ_BAAAHP010000005.1"/>
</dbReference>
<dbReference type="InterPro" id="IPR011990">
    <property type="entry name" value="TPR-like_helical_dom_sf"/>
</dbReference>
<protein>
    <recommendedName>
        <fullName evidence="3">Tetratricopeptide repeat protein</fullName>
    </recommendedName>
</protein>
<sequence length="283" mass="29947">MNPSPGPDPADLAVQGAALIADGRPFEAIEVLRQAMAGGEPSAPDLLLRAYLASGSWRAVVDWLGPLVDDGHVRFAGRLGVALVELGERERAETVLRLAVESGDVPAANDLAILLRDEGRMVEAVNVLVEAAAAGDQLAAANVVALHLDAGDLAAAAAAAERYATERQPDTVLALAEVRAQQGRHGEAHDLYRRAGQLGALRAHTAYGQFLSGTGADPEAVEREFREAERLGEPGSAFALGRFLYDEGRFDEARSYLQMAADEGDRQAVEALAELDGVEADEY</sequence>
<dbReference type="SUPFAM" id="SSF48452">
    <property type="entry name" value="TPR-like"/>
    <property type="match status" value="1"/>
</dbReference>
<dbReference type="SUPFAM" id="SSF81901">
    <property type="entry name" value="HCP-like"/>
    <property type="match status" value="1"/>
</dbReference>
<gene>
    <name evidence="1" type="ORF">GCM10009559_02300</name>
</gene>
<organism evidence="1 2">
    <name type="scientific">Pseudonocardia zijingensis</name>
    <dbReference type="NCBI Taxonomy" id="153376"/>
    <lineage>
        <taxon>Bacteria</taxon>
        <taxon>Bacillati</taxon>
        <taxon>Actinomycetota</taxon>
        <taxon>Actinomycetes</taxon>
        <taxon>Pseudonocardiales</taxon>
        <taxon>Pseudonocardiaceae</taxon>
        <taxon>Pseudonocardia</taxon>
    </lineage>
</organism>
<proteinExistence type="predicted"/>
<evidence type="ECO:0000313" key="1">
    <source>
        <dbReference type="EMBL" id="GAA0919986.1"/>
    </source>
</evidence>
<dbReference type="EMBL" id="BAAAHP010000005">
    <property type="protein sequence ID" value="GAA0919986.1"/>
    <property type="molecule type" value="Genomic_DNA"/>
</dbReference>
<keyword evidence="2" id="KW-1185">Reference proteome</keyword>
<evidence type="ECO:0008006" key="3">
    <source>
        <dbReference type="Google" id="ProtNLM"/>
    </source>
</evidence>